<dbReference type="InterPro" id="IPR050266">
    <property type="entry name" value="AB_hydrolase_sf"/>
</dbReference>
<dbReference type="InterPro" id="IPR029058">
    <property type="entry name" value="AB_hydrolase_fold"/>
</dbReference>
<evidence type="ECO:0000313" key="2">
    <source>
        <dbReference type="EMBL" id="QEW02253.1"/>
    </source>
</evidence>
<dbReference type="PANTHER" id="PTHR43798">
    <property type="entry name" value="MONOACYLGLYCEROL LIPASE"/>
    <property type="match status" value="1"/>
</dbReference>
<accession>A0A5J6L179</accession>
<dbReference type="InterPro" id="IPR000073">
    <property type="entry name" value="AB_hydrolase_1"/>
</dbReference>
<dbReference type="Gene3D" id="3.40.50.1820">
    <property type="entry name" value="alpha/beta hydrolase"/>
    <property type="match status" value="1"/>
</dbReference>
<feature type="domain" description="AB hydrolase-1" evidence="1">
    <location>
        <begin position="32"/>
        <end position="243"/>
    </location>
</feature>
<dbReference type="PANTHER" id="PTHR43798:SF33">
    <property type="entry name" value="HYDROLASE, PUTATIVE (AFU_ORTHOLOGUE AFUA_2G14860)-RELATED"/>
    <property type="match status" value="1"/>
</dbReference>
<evidence type="ECO:0000259" key="1">
    <source>
        <dbReference type="Pfam" id="PF12697"/>
    </source>
</evidence>
<dbReference type="Proteomes" id="UP000325516">
    <property type="component" value="Chromosome"/>
</dbReference>
<name>A0A5J6L179_9MICO</name>
<dbReference type="KEGG" id="mlz:F6J85_03500"/>
<dbReference type="Pfam" id="PF12697">
    <property type="entry name" value="Abhydrolase_6"/>
    <property type="match status" value="1"/>
</dbReference>
<reference evidence="3" key="1">
    <citation type="submission" date="2019-09" db="EMBL/GenBank/DDBJ databases">
        <title>Mumia zhuanghuii sp. nov. isolated from the intestinal contents of plateau pika (Ochotona curzoniae) in the Qinghai-Tibet plateau of China.</title>
        <authorList>
            <person name="Tian Z."/>
        </authorList>
    </citation>
    <scope>NUCLEOTIDE SEQUENCE [LARGE SCALE GENOMIC DNA]</scope>
    <source>
        <strain evidence="3">L-031</strain>
    </source>
</reference>
<keyword evidence="3" id="KW-1185">Reference proteome</keyword>
<dbReference type="AlphaFoldDB" id="A0A5J6L179"/>
<keyword evidence="2" id="KW-0378">Hydrolase</keyword>
<gene>
    <name evidence="2" type="ORF">F6J85_03500</name>
</gene>
<proteinExistence type="predicted"/>
<sequence>MTSERTTWRADQGRLAFHVHARPAEATHGPPVVLVHGIGMSHRYFSRLQDVLGGDHAVFSVDLPGFGGLPKPGTDVDVPTMAAALADVVAALEVGPCILVGHSMGAQWVVELAAQRPDLVSHAVVIGPVSDSEHRSAAAQSLALALDCLGEPPLANAIVFTDYVRCGIPWYLTQVRHMIAYPIEDRVADLRVPLLVLRGERDPIAGMRWCRMLRDRARHGDLAVIPGSRHVAQFSRPRAVADAITTYAGAVAGIDR</sequence>
<dbReference type="GO" id="GO:0016787">
    <property type="term" value="F:hydrolase activity"/>
    <property type="evidence" value="ECO:0007669"/>
    <property type="project" value="UniProtKB-KW"/>
</dbReference>
<evidence type="ECO:0000313" key="3">
    <source>
        <dbReference type="Proteomes" id="UP000325516"/>
    </source>
</evidence>
<dbReference type="EMBL" id="CP044232">
    <property type="protein sequence ID" value="QEW02253.1"/>
    <property type="molecule type" value="Genomic_DNA"/>
</dbReference>
<organism evidence="2 3">
    <name type="scientific">Microbacterium lushaniae</name>
    <dbReference type="NCBI Taxonomy" id="2614639"/>
    <lineage>
        <taxon>Bacteria</taxon>
        <taxon>Bacillati</taxon>
        <taxon>Actinomycetota</taxon>
        <taxon>Actinomycetes</taxon>
        <taxon>Micrococcales</taxon>
        <taxon>Microbacteriaceae</taxon>
        <taxon>Microbacterium</taxon>
    </lineage>
</organism>
<dbReference type="RefSeq" id="WP_150923845.1">
    <property type="nucleotide sequence ID" value="NZ_CP044232.1"/>
</dbReference>
<dbReference type="GO" id="GO:0016020">
    <property type="term" value="C:membrane"/>
    <property type="evidence" value="ECO:0007669"/>
    <property type="project" value="TreeGrafter"/>
</dbReference>
<protein>
    <submittedName>
        <fullName evidence="2">Alpha/beta hydrolase</fullName>
    </submittedName>
</protein>
<dbReference type="SUPFAM" id="SSF53474">
    <property type="entry name" value="alpha/beta-Hydrolases"/>
    <property type="match status" value="1"/>
</dbReference>